<evidence type="ECO:0008006" key="4">
    <source>
        <dbReference type="Google" id="ProtNLM"/>
    </source>
</evidence>
<evidence type="ECO:0000313" key="3">
    <source>
        <dbReference type="Proteomes" id="UP000027731"/>
    </source>
</evidence>
<reference evidence="2 3" key="1">
    <citation type="submission" date="2014-06" db="EMBL/GenBank/DDBJ databases">
        <title>Genetic determinant of reutericyclin biosynthesis of Lactobacillus reuteri.</title>
        <authorList>
            <person name="Lin X."/>
            <person name="Duar R."/>
            <person name="Walter J."/>
            <person name="Gaenzle M."/>
        </authorList>
    </citation>
    <scope>NUCLEOTIDE SEQUENCE [LARGE SCALE GENOMIC DNA]</scope>
    <source>
        <strain evidence="2 3">LTH2584</strain>
    </source>
</reference>
<dbReference type="PATRIC" id="fig|1598.90.peg.76"/>
<dbReference type="EMBL" id="JOSX01000002">
    <property type="protein sequence ID" value="KEK16811.1"/>
    <property type="molecule type" value="Genomic_DNA"/>
</dbReference>
<protein>
    <recommendedName>
        <fullName evidence="4">Prepilin-type N-terminal cleavage/methylation domain-containing protein</fullName>
    </recommendedName>
</protein>
<accession>A0A073K425</accession>
<feature type="transmembrane region" description="Helical" evidence="1">
    <location>
        <begin position="6"/>
        <end position="28"/>
    </location>
</feature>
<comment type="caution">
    <text evidence="2">The sequence shown here is derived from an EMBL/GenBank/DDBJ whole genome shotgun (WGS) entry which is preliminary data.</text>
</comment>
<proteinExistence type="predicted"/>
<dbReference type="Proteomes" id="UP000027731">
    <property type="component" value="Unassembled WGS sequence"/>
</dbReference>
<keyword evidence="1" id="KW-0812">Transmembrane</keyword>
<gene>
    <name evidence="2" type="ORF">LR3_10605</name>
</gene>
<dbReference type="AlphaFoldDB" id="A0A073K425"/>
<name>A0A073K425_LIMRT</name>
<keyword evidence="1" id="KW-1133">Transmembrane helix</keyword>
<organism evidence="2 3">
    <name type="scientific">Limosilactobacillus reuteri</name>
    <name type="common">Lactobacillus reuteri</name>
    <dbReference type="NCBI Taxonomy" id="1598"/>
    <lineage>
        <taxon>Bacteria</taxon>
        <taxon>Bacillati</taxon>
        <taxon>Bacillota</taxon>
        <taxon>Bacilli</taxon>
        <taxon>Lactobacillales</taxon>
        <taxon>Lactobacillaceae</taxon>
        <taxon>Limosilactobacillus</taxon>
    </lineage>
</organism>
<evidence type="ECO:0000313" key="2">
    <source>
        <dbReference type="EMBL" id="KEK16811.1"/>
    </source>
</evidence>
<dbReference type="SUPFAM" id="SSF54523">
    <property type="entry name" value="Pili subunits"/>
    <property type="match status" value="1"/>
</dbReference>
<sequence length="144" mass="17252">MNFREEGFTFLEAIIVLGITALLLLITIPNFTKTRQKLAEEQFLQSLRQNWQWAQLKCESKHQFIVIRHDKNNEMITFRINDQTRETKEIPIPATLNVEWFGELYLTPNGYTRPCTQRFKSLLDGRYYYMKIQLGWGGYRIEKR</sequence>
<dbReference type="InterPro" id="IPR045584">
    <property type="entry name" value="Pilin-like"/>
</dbReference>
<keyword evidence="1" id="KW-0472">Membrane</keyword>
<evidence type="ECO:0000256" key="1">
    <source>
        <dbReference type="SAM" id="Phobius"/>
    </source>
</evidence>